<evidence type="ECO:0000313" key="15">
    <source>
        <dbReference type="EMBL" id="NGY04315.1"/>
    </source>
</evidence>
<dbReference type="InterPro" id="IPR006091">
    <property type="entry name" value="Acyl-CoA_Oxase/DH_mid-dom"/>
</dbReference>
<dbReference type="Pfam" id="PF12806">
    <property type="entry name" value="Acyl-CoA_dh_C"/>
    <property type="match status" value="1"/>
</dbReference>
<keyword evidence="5 10" id="KW-0560">Oxidoreductase</keyword>
<evidence type="ECO:0000256" key="8">
    <source>
        <dbReference type="ARBA" id="ARBA00066694"/>
    </source>
</evidence>
<keyword evidence="3 10" id="KW-0285">Flavoprotein</keyword>
<gene>
    <name evidence="15" type="ORF">G7Y85_06035</name>
</gene>
<dbReference type="Gene3D" id="1.20.140.10">
    <property type="entry name" value="Butyryl-CoA Dehydrogenase, subunit A, domain 3"/>
    <property type="match status" value="1"/>
</dbReference>
<dbReference type="Pfam" id="PF02771">
    <property type="entry name" value="Acyl-CoA_dh_N"/>
    <property type="match status" value="1"/>
</dbReference>
<evidence type="ECO:0000259" key="13">
    <source>
        <dbReference type="Pfam" id="PF02771"/>
    </source>
</evidence>
<evidence type="ECO:0000259" key="11">
    <source>
        <dbReference type="Pfam" id="PF00441"/>
    </source>
</evidence>
<evidence type="ECO:0000256" key="10">
    <source>
        <dbReference type="RuleBase" id="RU362125"/>
    </source>
</evidence>
<evidence type="ECO:0000256" key="4">
    <source>
        <dbReference type="ARBA" id="ARBA00022827"/>
    </source>
</evidence>
<dbReference type="SUPFAM" id="SSF47203">
    <property type="entry name" value="Acyl-CoA dehydrogenase C-terminal domain-like"/>
    <property type="match status" value="1"/>
</dbReference>
<sequence length="569" mass="60571">MTAYRAPLTQLRYALHEVFDVGTALAEMPAYSGVDRALIDQIIDEAAVFASEVLAPTRVAGDAGCTLRDGRVFLPAGFAEAYRRFVDAGWPALACAGEHGGQGLPMVLGNVVLEMLNAANPSWAMFPGIAHGAYDLLHAHASPELQSRYLPKIASGEWTTSMCLTEAQAGSDLGLVRTRAEPLGGGRHAITGAKLFISGGDHDAAANIVHLVLARLPDAPPGSRGLSLFLVPRHLPADDDDATLAAAINGIDVVALEHKMGMRGSATCALAFDRAQGWLIGTPNRGLACMFVMMNAARLAVGLQSVGAGELACQHALDYAQSRAQGRDAGNAAVTLSEHADVRRMLMAQRAWTEGGRLLAIWLSLQLDIERHHPDAAAREHAAEVLGLLTPIAKAFLSDNVFEVANLALQIHGGHGYVSEHGVEQIVRDVRVFSIYEGANGIQALDLLARKLLSDRGAALGRLFDEIESTLAGGTDHLEIAALRDLLAVLRPLVAQLDPLRANAVATHLLRALGLAFLGWMLLRAAQLDGEGRPDGPRALMKFYFAQLFPESAYRIAVVRGASLQEPAT</sequence>
<evidence type="ECO:0000256" key="9">
    <source>
        <dbReference type="ARBA" id="ARBA00069043"/>
    </source>
</evidence>
<dbReference type="GO" id="GO:0016627">
    <property type="term" value="F:oxidoreductase activity, acting on the CH-CH group of donors"/>
    <property type="evidence" value="ECO:0007669"/>
    <property type="project" value="InterPro"/>
</dbReference>
<evidence type="ECO:0000256" key="1">
    <source>
        <dbReference type="ARBA" id="ARBA00001974"/>
    </source>
</evidence>
<dbReference type="RefSeq" id="WP_166253417.1">
    <property type="nucleotide sequence ID" value="NZ_JAAMOW010000003.1"/>
</dbReference>
<keyword evidence="4 10" id="KW-0274">FAD</keyword>
<feature type="domain" description="Acyl-CoA dehydrogenase/oxidase N-terminal" evidence="13">
    <location>
        <begin position="42"/>
        <end position="157"/>
    </location>
</feature>
<dbReference type="EC" id="1.3.99.41" evidence="8"/>
<dbReference type="Pfam" id="PF02770">
    <property type="entry name" value="Acyl-CoA_dh_M"/>
    <property type="match status" value="1"/>
</dbReference>
<accession>A0A6M2BQ23</accession>
<proteinExistence type="inferred from homology"/>
<dbReference type="PANTHER" id="PTHR42803:SF1">
    <property type="entry name" value="BROAD-SPECIFICITY LINEAR ACYL-COA DEHYDROGENASE FADE5"/>
    <property type="match status" value="1"/>
</dbReference>
<dbReference type="InterPro" id="IPR013786">
    <property type="entry name" value="AcylCoA_DH/ox_N"/>
</dbReference>
<organism evidence="15 16">
    <name type="scientific">Solimonas terrae</name>
    <dbReference type="NCBI Taxonomy" id="1396819"/>
    <lineage>
        <taxon>Bacteria</taxon>
        <taxon>Pseudomonadati</taxon>
        <taxon>Pseudomonadota</taxon>
        <taxon>Gammaproteobacteria</taxon>
        <taxon>Nevskiales</taxon>
        <taxon>Nevskiaceae</taxon>
        <taxon>Solimonas</taxon>
    </lineage>
</organism>
<evidence type="ECO:0000259" key="14">
    <source>
        <dbReference type="Pfam" id="PF12806"/>
    </source>
</evidence>
<dbReference type="InterPro" id="IPR052166">
    <property type="entry name" value="Diverse_Acyl-CoA_DH"/>
</dbReference>
<dbReference type="EMBL" id="JAAMOW010000003">
    <property type="protein sequence ID" value="NGY04315.1"/>
    <property type="molecule type" value="Genomic_DNA"/>
</dbReference>
<evidence type="ECO:0000259" key="12">
    <source>
        <dbReference type="Pfam" id="PF02770"/>
    </source>
</evidence>
<dbReference type="FunFam" id="2.40.110.10:FF:000031">
    <property type="entry name" value="Acyl-CoA dehydrogenase, putative"/>
    <property type="match status" value="1"/>
</dbReference>
<dbReference type="Gene3D" id="1.10.540.10">
    <property type="entry name" value="Acyl-CoA dehydrogenase/oxidase, N-terminal domain"/>
    <property type="match status" value="1"/>
</dbReference>
<comment type="caution">
    <text evidence="15">The sequence shown here is derived from an EMBL/GenBank/DDBJ whole genome shotgun (WGS) entry which is preliminary data.</text>
</comment>
<dbReference type="InterPro" id="IPR037069">
    <property type="entry name" value="AcylCoA_DH/ox_N_sf"/>
</dbReference>
<dbReference type="Pfam" id="PF00441">
    <property type="entry name" value="Acyl-CoA_dh_1"/>
    <property type="match status" value="1"/>
</dbReference>
<comment type="function">
    <text evidence="7">Involved in the assimilation of dimethylsulphoniopropionate (DMSP), an important compound in the fixation of carbon in marine phytoplankton, by mediating the conversion of 3-(methylthio)propanoyl-CoA (MMPA-CoA) to 3-(methylthio)acryloyl-CoA (MTA-CoA).</text>
</comment>
<comment type="cofactor">
    <cofactor evidence="1 10">
        <name>FAD</name>
        <dbReference type="ChEBI" id="CHEBI:57692"/>
    </cofactor>
</comment>
<evidence type="ECO:0000256" key="7">
    <source>
        <dbReference type="ARBA" id="ARBA00058683"/>
    </source>
</evidence>
<evidence type="ECO:0000256" key="6">
    <source>
        <dbReference type="ARBA" id="ARBA00051388"/>
    </source>
</evidence>
<dbReference type="InterPro" id="IPR009075">
    <property type="entry name" value="AcylCo_DH/oxidase_C"/>
</dbReference>
<reference evidence="15 16" key="1">
    <citation type="journal article" date="2014" name="Int. J. Syst. Evol. Microbiol.">
        <title>Solimonas terrae sp. nov., isolated from soil.</title>
        <authorList>
            <person name="Kim S.J."/>
            <person name="Moon J.Y."/>
            <person name="Weon H.Y."/>
            <person name="Ahn J.H."/>
            <person name="Chen W.M."/>
            <person name="Kwon S.W."/>
        </authorList>
    </citation>
    <scope>NUCLEOTIDE SEQUENCE [LARGE SCALE GENOMIC DNA]</scope>
    <source>
        <strain evidence="15 16">KIS83-12</strain>
    </source>
</reference>
<evidence type="ECO:0000256" key="2">
    <source>
        <dbReference type="ARBA" id="ARBA00009347"/>
    </source>
</evidence>
<dbReference type="InterPro" id="IPR036250">
    <property type="entry name" value="AcylCo_DH-like_C"/>
</dbReference>
<feature type="domain" description="Acetyl-CoA dehydrogenase-like C-terminal" evidence="14">
    <location>
        <begin position="481"/>
        <end position="561"/>
    </location>
</feature>
<dbReference type="InterPro" id="IPR025878">
    <property type="entry name" value="Acyl-CoA_dh-like_C_dom"/>
</dbReference>
<dbReference type="PANTHER" id="PTHR42803">
    <property type="entry name" value="ACYL-COA DEHYDROGENASE"/>
    <property type="match status" value="1"/>
</dbReference>
<dbReference type="InterPro" id="IPR009100">
    <property type="entry name" value="AcylCoA_DH/oxidase_NM_dom_sf"/>
</dbReference>
<dbReference type="Gene3D" id="2.40.110.10">
    <property type="entry name" value="Butyryl-CoA Dehydrogenase, subunit A, domain 2"/>
    <property type="match status" value="1"/>
</dbReference>
<evidence type="ECO:0000256" key="5">
    <source>
        <dbReference type="ARBA" id="ARBA00023002"/>
    </source>
</evidence>
<comment type="catalytic activity">
    <reaction evidence="6">
        <text>3-(methylsulfanyl)propanoyl-CoA + oxidized [electron-transfer flavoprotein] + H(+) = 3-(methylsulfanyl)acryloyl-CoA + reduced [electron-transfer flavoprotein]</text>
        <dbReference type="Rhea" id="RHEA:52612"/>
        <dbReference type="Rhea" id="RHEA-COMP:10685"/>
        <dbReference type="Rhea" id="RHEA-COMP:10686"/>
        <dbReference type="ChEBI" id="CHEBI:15378"/>
        <dbReference type="ChEBI" id="CHEBI:57692"/>
        <dbReference type="ChEBI" id="CHEBI:58307"/>
        <dbReference type="ChEBI" id="CHEBI:82815"/>
        <dbReference type="ChEBI" id="CHEBI:84994"/>
        <dbReference type="EC" id="1.3.99.41"/>
    </reaction>
    <physiologicalReaction direction="left-to-right" evidence="6">
        <dbReference type="Rhea" id="RHEA:52613"/>
    </physiologicalReaction>
</comment>
<evidence type="ECO:0000313" key="16">
    <source>
        <dbReference type="Proteomes" id="UP000472676"/>
    </source>
</evidence>
<comment type="similarity">
    <text evidence="2 10">Belongs to the acyl-CoA dehydrogenase family.</text>
</comment>
<keyword evidence="16" id="KW-1185">Reference proteome</keyword>
<evidence type="ECO:0000256" key="3">
    <source>
        <dbReference type="ARBA" id="ARBA00022630"/>
    </source>
</evidence>
<dbReference type="AlphaFoldDB" id="A0A6M2BQ23"/>
<dbReference type="GO" id="GO:0050660">
    <property type="term" value="F:flavin adenine dinucleotide binding"/>
    <property type="evidence" value="ECO:0007669"/>
    <property type="project" value="InterPro"/>
</dbReference>
<protein>
    <recommendedName>
        <fullName evidence="9">3-methylmercaptopropionyl-CoA dehydrogenase</fullName>
        <ecNumber evidence="8">1.3.99.41</ecNumber>
    </recommendedName>
</protein>
<name>A0A6M2BQ23_9GAMM</name>
<dbReference type="Proteomes" id="UP000472676">
    <property type="component" value="Unassembled WGS sequence"/>
</dbReference>
<feature type="domain" description="Acyl-CoA oxidase/dehydrogenase middle" evidence="12">
    <location>
        <begin position="161"/>
        <end position="274"/>
    </location>
</feature>
<dbReference type="SUPFAM" id="SSF56645">
    <property type="entry name" value="Acyl-CoA dehydrogenase NM domain-like"/>
    <property type="match status" value="1"/>
</dbReference>
<feature type="domain" description="Acyl-CoA dehydrogenase/oxidase C-terminal" evidence="11">
    <location>
        <begin position="284"/>
        <end position="450"/>
    </location>
</feature>
<dbReference type="InterPro" id="IPR046373">
    <property type="entry name" value="Acyl-CoA_Oxase/DH_mid-dom_sf"/>
</dbReference>